<name>A0A077ATA5_9PROT</name>
<evidence type="ECO:0000313" key="2">
    <source>
        <dbReference type="Proteomes" id="UP000028926"/>
    </source>
</evidence>
<dbReference type="RefSeq" id="WP_038464799.1">
    <property type="nucleotide sequence ID" value="NZ_CP008941.1"/>
</dbReference>
<dbReference type="EMBL" id="CP008941">
    <property type="protein sequence ID" value="AIK96412.1"/>
    <property type="molecule type" value="Genomic_DNA"/>
</dbReference>
<dbReference type="Proteomes" id="UP000028926">
    <property type="component" value="Chromosome"/>
</dbReference>
<reference evidence="1 2" key="1">
    <citation type="submission" date="2014-07" db="EMBL/GenBank/DDBJ databases">
        <title>Comparative genomic insights into amoeba endosymbionts belonging to the families of Holosporaceae and Candidatus Midichloriaceae within Rickettsiales.</title>
        <authorList>
            <person name="Wang Z."/>
            <person name="Wu M."/>
        </authorList>
    </citation>
    <scope>NUCLEOTIDE SEQUENCE [LARGE SCALE GENOMIC DNA]</scope>
    <source>
        <strain evidence="1">PRA3</strain>
    </source>
</reference>
<organism evidence="1 2">
    <name type="scientific">Candidatus Odyssella acanthamoebae</name>
    <dbReference type="NCBI Taxonomy" id="91604"/>
    <lineage>
        <taxon>Bacteria</taxon>
        <taxon>Pseudomonadati</taxon>
        <taxon>Pseudomonadota</taxon>
        <taxon>Alphaproteobacteria</taxon>
        <taxon>Holosporales</taxon>
        <taxon>Candidatus Paracaedibacteraceae</taxon>
        <taxon>Candidatus Odyssella</taxon>
    </lineage>
</organism>
<sequence>MQELVPLALGQFRRTVNGDLVFLGTNGKKYKSTISCEDKTVIATDRLDVGGIVDVSCIQRLWQRCEGNRVTLDRLPAAGSVHVIDEHHSPLYVAHIEGREITIDSDQPCFVSYRPLLTMRIVRYVLKTDEWGVKTGWQMELEEV</sequence>
<dbReference type="OrthoDB" id="8080408at2"/>
<accession>A0A077ATA5</accession>
<gene>
    <name evidence="1" type="ORF">ID47_06170</name>
</gene>
<proteinExistence type="predicted"/>
<dbReference type="HOGENOM" id="CLU_1544797_0_0_5"/>
<dbReference type="AlphaFoldDB" id="A0A077ATA5"/>
<dbReference type="KEGG" id="paca:ID47_06170"/>
<dbReference type="eggNOG" id="ENOG502ZEMB">
    <property type="taxonomic scope" value="Bacteria"/>
</dbReference>
<evidence type="ECO:0000313" key="1">
    <source>
        <dbReference type="EMBL" id="AIK96412.1"/>
    </source>
</evidence>
<keyword evidence="2" id="KW-1185">Reference proteome</keyword>
<protein>
    <submittedName>
        <fullName evidence="1">Uncharacterized protein</fullName>
    </submittedName>
</protein>